<dbReference type="CDD" id="cd15798">
    <property type="entry name" value="PMEI-like_3"/>
    <property type="match status" value="1"/>
</dbReference>
<dbReference type="GO" id="GO:0004857">
    <property type="term" value="F:enzyme inhibitor activity"/>
    <property type="evidence" value="ECO:0007669"/>
    <property type="project" value="InterPro"/>
</dbReference>
<keyword evidence="4 7" id="KW-0732">Signal</keyword>
<feature type="chain" id="PRO_5042151894" description="Pectinesterase inhibitor domain-containing protein" evidence="7">
    <location>
        <begin position="22"/>
        <end position="194"/>
    </location>
</feature>
<dbReference type="Gene3D" id="1.20.140.40">
    <property type="entry name" value="Invertase/pectin methylesterase inhibitor family protein"/>
    <property type="match status" value="1"/>
</dbReference>
<keyword evidence="5" id="KW-1015">Disulfide bond</keyword>
<proteinExistence type="inferred from homology"/>
<evidence type="ECO:0000313" key="9">
    <source>
        <dbReference type="EMBL" id="GMH29669.1"/>
    </source>
</evidence>
<gene>
    <name evidence="9" type="ORF">Nepgr_031512</name>
</gene>
<keyword evidence="2" id="KW-0052">Apoplast</keyword>
<dbReference type="InterPro" id="IPR006501">
    <property type="entry name" value="Pectinesterase_inhib_dom"/>
</dbReference>
<dbReference type="GO" id="GO:0048046">
    <property type="term" value="C:apoplast"/>
    <property type="evidence" value="ECO:0007669"/>
    <property type="project" value="UniProtKB-SubCell"/>
</dbReference>
<evidence type="ECO:0000259" key="8">
    <source>
        <dbReference type="SMART" id="SM00856"/>
    </source>
</evidence>
<feature type="signal peptide" evidence="7">
    <location>
        <begin position="1"/>
        <end position="21"/>
    </location>
</feature>
<evidence type="ECO:0000256" key="1">
    <source>
        <dbReference type="ARBA" id="ARBA00004271"/>
    </source>
</evidence>
<dbReference type="FunFam" id="1.20.140.40:FF:000006">
    <property type="entry name" value="Pectinesterase inhibitor 3"/>
    <property type="match status" value="1"/>
</dbReference>
<sequence length="194" mass="20919">MAKPSTLLLLLLSIFIAGAATRAAAPASTKFIRDKCGATQYAALCVQSLSPYASKIKQSQRELAQTALNVSLASAQSAEAFVRKLRGVKGLGRREAEALQDCVDEMGDTVYQLSRSCHELQRAAGAPYEEFRWRISNVQTWLSAALTDDNTCTDGFSGRASNDNVKSSIGARMVNVVHCTSNALSLINQYASNH</sequence>
<dbReference type="SUPFAM" id="SSF101148">
    <property type="entry name" value="Plant invertase/pectin methylesterase inhibitor"/>
    <property type="match status" value="1"/>
</dbReference>
<dbReference type="InterPro" id="IPR035513">
    <property type="entry name" value="Invertase/methylesterase_inhib"/>
</dbReference>
<keyword evidence="10" id="KW-1185">Reference proteome</keyword>
<feature type="domain" description="Pectinesterase inhibitor" evidence="8">
    <location>
        <begin position="27"/>
        <end position="186"/>
    </location>
</feature>
<comment type="subcellular location">
    <subcellularLocation>
        <location evidence="1">Secreted</location>
        <location evidence="1">Extracellular space</location>
        <location evidence="1">Apoplast</location>
    </subcellularLocation>
</comment>
<dbReference type="SMART" id="SM00856">
    <property type="entry name" value="PMEI"/>
    <property type="match status" value="1"/>
</dbReference>
<dbReference type="InterPro" id="IPR051955">
    <property type="entry name" value="PME_Inhibitor"/>
</dbReference>
<dbReference type="Proteomes" id="UP001279734">
    <property type="component" value="Unassembled WGS sequence"/>
</dbReference>
<evidence type="ECO:0000256" key="6">
    <source>
        <dbReference type="ARBA" id="ARBA00038471"/>
    </source>
</evidence>
<evidence type="ECO:0000256" key="5">
    <source>
        <dbReference type="ARBA" id="ARBA00023157"/>
    </source>
</evidence>
<dbReference type="AlphaFoldDB" id="A0AAD3Y759"/>
<evidence type="ECO:0000256" key="7">
    <source>
        <dbReference type="SAM" id="SignalP"/>
    </source>
</evidence>
<evidence type="ECO:0000256" key="4">
    <source>
        <dbReference type="ARBA" id="ARBA00022729"/>
    </source>
</evidence>
<comment type="similarity">
    <text evidence="6">Belongs to the PMEI family.</text>
</comment>
<protein>
    <recommendedName>
        <fullName evidence="8">Pectinesterase inhibitor domain-containing protein</fullName>
    </recommendedName>
</protein>
<organism evidence="9 10">
    <name type="scientific">Nepenthes gracilis</name>
    <name type="common">Slender pitcher plant</name>
    <dbReference type="NCBI Taxonomy" id="150966"/>
    <lineage>
        <taxon>Eukaryota</taxon>
        <taxon>Viridiplantae</taxon>
        <taxon>Streptophyta</taxon>
        <taxon>Embryophyta</taxon>
        <taxon>Tracheophyta</taxon>
        <taxon>Spermatophyta</taxon>
        <taxon>Magnoliopsida</taxon>
        <taxon>eudicotyledons</taxon>
        <taxon>Gunneridae</taxon>
        <taxon>Pentapetalae</taxon>
        <taxon>Caryophyllales</taxon>
        <taxon>Nepenthaceae</taxon>
        <taxon>Nepenthes</taxon>
    </lineage>
</organism>
<evidence type="ECO:0000313" key="10">
    <source>
        <dbReference type="Proteomes" id="UP001279734"/>
    </source>
</evidence>
<reference evidence="9" key="1">
    <citation type="submission" date="2023-05" db="EMBL/GenBank/DDBJ databases">
        <title>Nepenthes gracilis genome sequencing.</title>
        <authorList>
            <person name="Fukushima K."/>
        </authorList>
    </citation>
    <scope>NUCLEOTIDE SEQUENCE</scope>
    <source>
        <strain evidence="9">SING2019-196</strain>
    </source>
</reference>
<dbReference type="PANTHER" id="PTHR31080">
    <property type="entry name" value="PECTINESTERASE INHIBITOR-LIKE"/>
    <property type="match status" value="1"/>
</dbReference>
<evidence type="ECO:0000256" key="3">
    <source>
        <dbReference type="ARBA" id="ARBA00022525"/>
    </source>
</evidence>
<keyword evidence="3" id="KW-0964">Secreted</keyword>
<name>A0AAD3Y759_NEPGR</name>
<accession>A0AAD3Y759</accession>
<dbReference type="Pfam" id="PF04043">
    <property type="entry name" value="PMEI"/>
    <property type="match status" value="1"/>
</dbReference>
<comment type="caution">
    <text evidence="9">The sequence shown here is derived from an EMBL/GenBank/DDBJ whole genome shotgun (WGS) entry which is preliminary data.</text>
</comment>
<dbReference type="EMBL" id="BSYO01000036">
    <property type="protein sequence ID" value="GMH29669.1"/>
    <property type="molecule type" value="Genomic_DNA"/>
</dbReference>
<dbReference type="PANTHER" id="PTHR31080:SF87">
    <property type="entry name" value="PECTINESTERASE INHIBITOR 7"/>
    <property type="match status" value="1"/>
</dbReference>
<evidence type="ECO:0000256" key="2">
    <source>
        <dbReference type="ARBA" id="ARBA00022523"/>
    </source>
</evidence>
<dbReference type="NCBIfam" id="TIGR01614">
    <property type="entry name" value="PME_inhib"/>
    <property type="match status" value="1"/>
</dbReference>